<protein>
    <submittedName>
        <fullName evidence="1">Uncharacterized protein</fullName>
    </submittedName>
</protein>
<organism evidence="1 2">
    <name type="scientific">Saitozyma podzolica</name>
    <dbReference type="NCBI Taxonomy" id="1890683"/>
    <lineage>
        <taxon>Eukaryota</taxon>
        <taxon>Fungi</taxon>
        <taxon>Dikarya</taxon>
        <taxon>Basidiomycota</taxon>
        <taxon>Agaricomycotina</taxon>
        <taxon>Tremellomycetes</taxon>
        <taxon>Tremellales</taxon>
        <taxon>Trimorphomycetaceae</taxon>
        <taxon>Saitozyma</taxon>
    </lineage>
</organism>
<dbReference type="AlphaFoldDB" id="A0A427YJB2"/>
<keyword evidence="2" id="KW-1185">Reference proteome</keyword>
<accession>A0A427YJB2</accession>
<dbReference type="Proteomes" id="UP000279259">
    <property type="component" value="Unassembled WGS sequence"/>
</dbReference>
<dbReference type="OrthoDB" id="2125396at2759"/>
<dbReference type="EMBL" id="RSCD01000008">
    <property type="protein sequence ID" value="RSH91159.1"/>
    <property type="molecule type" value="Genomic_DNA"/>
</dbReference>
<sequence length="421" mass="46422">MPRVELPSEIWSNVFHQLVPPTEDDRSAQYTLAAACLVDKLLYEAAIPKLYQAPVIPMTRLKNFLNSIGQVNGQQGYTGKGSFVKHMQLCYEAVVPIEGEAPVSYEGSPRFLAPERLQTDRWESEDYWSPPPRAVLQSAESIVGEILSAAESLKSLQHDGADPFPHTKVICIGNHYARDWETLETLASAAGAYDRSPRLAGLAGLFEAARELPRMLVMGKNIDWHQCSHSGPLALIAPPPESAFPTLNFPGTFTAHIDALVFFAVASLPEMLVGRTNRLIIRSNRGRPESAEGGSGRPSPSAWSMLVHTAVQMTRQTESRSGEVAPGDQDERTLTIYGPLRRSISGVNVDGGGPYDMRNEPEVRIKAIEEAKLRDEAGRDELQADIDRRLPGQWKGRLRVDFLDDAPECACEGWREIGGRV</sequence>
<evidence type="ECO:0000313" key="1">
    <source>
        <dbReference type="EMBL" id="RSH91159.1"/>
    </source>
</evidence>
<comment type="caution">
    <text evidence="1">The sequence shown here is derived from an EMBL/GenBank/DDBJ whole genome shotgun (WGS) entry which is preliminary data.</text>
</comment>
<name>A0A427YJB2_9TREE</name>
<reference evidence="1 2" key="1">
    <citation type="submission" date="2018-11" db="EMBL/GenBank/DDBJ databases">
        <title>Genome sequence of Saitozyma podzolica DSM 27192.</title>
        <authorList>
            <person name="Aliyu H."/>
            <person name="Gorte O."/>
            <person name="Ochsenreither K."/>
        </authorList>
    </citation>
    <scope>NUCLEOTIDE SEQUENCE [LARGE SCALE GENOMIC DNA]</scope>
    <source>
        <strain evidence="1 2">DSM 27192</strain>
    </source>
</reference>
<gene>
    <name evidence="1" type="ORF">EHS25_009458</name>
</gene>
<proteinExistence type="predicted"/>
<evidence type="ECO:0000313" key="2">
    <source>
        <dbReference type="Proteomes" id="UP000279259"/>
    </source>
</evidence>